<name>A0A0D3F2E8_9ORYZ</name>
<evidence type="ECO:0000256" key="2">
    <source>
        <dbReference type="SAM" id="SignalP"/>
    </source>
</evidence>
<organism evidence="3">
    <name type="scientific">Oryza barthii</name>
    <dbReference type="NCBI Taxonomy" id="65489"/>
    <lineage>
        <taxon>Eukaryota</taxon>
        <taxon>Viridiplantae</taxon>
        <taxon>Streptophyta</taxon>
        <taxon>Embryophyta</taxon>
        <taxon>Tracheophyta</taxon>
        <taxon>Spermatophyta</taxon>
        <taxon>Magnoliopsida</taxon>
        <taxon>Liliopsida</taxon>
        <taxon>Poales</taxon>
        <taxon>Poaceae</taxon>
        <taxon>BOP clade</taxon>
        <taxon>Oryzoideae</taxon>
        <taxon>Oryzeae</taxon>
        <taxon>Oryzinae</taxon>
        <taxon>Oryza</taxon>
    </lineage>
</organism>
<dbReference type="Proteomes" id="UP000026960">
    <property type="component" value="Chromosome 2"/>
</dbReference>
<accession>A0A0D3F2E8</accession>
<keyword evidence="2" id="KW-0732">Signal</keyword>
<dbReference type="PaxDb" id="65489-OBART02G08570.1"/>
<feature type="region of interest" description="Disordered" evidence="1">
    <location>
        <begin position="57"/>
        <end position="104"/>
    </location>
</feature>
<feature type="chain" id="PRO_5002261308" evidence="2">
    <location>
        <begin position="26"/>
        <end position="104"/>
    </location>
</feature>
<evidence type="ECO:0000313" key="4">
    <source>
        <dbReference type="Proteomes" id="UP000026960"/>
    </source>
</evidence>
<reference evidence="3" key="1">
    <citation type="journal article" date="2009" name="Rice">
        <title>De Novo Next Generation Sequencing of Plant Genomes.</title>
        <authorList>
            <person name="Rounsley S."/>
            <person name="Marri P.R."/>
            <person name="Yu Y."/>
            <person name="He R."/>
            <person name="Sisneros N."/>
            <person name="Goicoechea J.L."/>
            <person name="Lee S.J."/>
            <person name="Angelova A."/>
            <person name="Kudrna D."/>
            <person name="Luo M."/>
            <person name="Affourtit J."/>
            <person name="Desany B."/>
            <person name="Knight J."/>
            <person name="Niazi F."/>
            <person name="Egholm M."/>
            <person name="Wing R.A."/>
        </authorList>
    </citation>
    <scope>NUCLEOTIDE SEQUENCE [LARGE SCALE GENOMIC DNA]</scope>
    <source>
        <strain evidence="3">cv. IRGC 105608</strain>
    </source>
</reference>
<proteinExistence type="predicted"/>
<feature type="signal peptide" evidence="2">
    <location>
        <begin position="1"/>
        <end position="25"/>
    </location>
</feature>
<dbReference type="Gramene" id="OBART02G08570.1">
    <property type="protein sequence ID" value="OBART02G08570.1"/>
    <property type="gene ID" value="OBART02G08570"/>
</dbReference>
<keyword evidence="4" id="KW-1185">Reference proteome</keyword>
<dbReference type="HOGENOM" id="CLU_181075_0_0_1"/>
<protein>
    <submittedName>
        <fullName evidence="3">Uncharacterized protein</fullName>
    </submittedName>
</protein>
<evidence type="ECO:0000313" key="3">
    <source>
        <dbReference type="EnsemblPlants" id="OBART02G08570.1"/>
    </source>
</evidence>
<sequence>MAASFMARVVLILVLSLWLLPSLLPSFLAAGASSAGNELAPLSGGSSRRMAMVRSRERTDGYGLSIAKSARRSLRPTPGYEQNPGDGPRETPVTPIERNRQPGN</sequence>
<reference evidence="3" key="2">
    <citation type="submission" date="2015-03" db="UniProtKB">
        <authorList>
            <consortium name="EnsemblPlants"/>
        </authorList>
    </citation>
    <scope>IDENTIFICATION</scope>
</reference>
<dbReference type="EnsemblPlants" id="OBART02G08570.1">
    <property type="protein sequence ID" value="OBART02G08570.1"/>
    <property type="gene ID" value="OBART02G08570"/>
</dbReference>
<evidence type="ECO:0000256" key="1">
    <source>
        <dbReference type="SAM" id="MobiDB-lite"/>
    </source>
</evidence>
<dbReference type="AlphaFoldDB" id="A0A0D3F2E8"/>